<dbReference type="InterPro" id="IPR011928">
    <property type="entry name" value="Phage_phiJL001_Gp84"/>
</dbReference>
<dbReference type="EMBL" id="MDGM01000012">
    <property type="protein sequence ID" value="PIB24958.1"/>
    <property type="molecule type" value="Genomic_DNA"/>
</dbReference>
<dbReference type="RefSeq" id="WP_099593773.1">
    <property type="nucleotide sequence ID" value="NZ_MDGM01000012.1"/>
</dbReference>
<protein>
    <recommendedName>
        <fullName evidence="1">Bacteriophage phiJL001 Gp84 C-terminal domain-containing protein</fullName>
    </recommendedName>
</protein>
<evidence type="ECO:0000313" key="2">
    <source>
        <dbReference type="EMBL" id="PIB24958.1"/>
    </source>
</evidence>
<dbReference type="OrthoDB" id="1633386at2"/>
<name>A0A2G5K5Z7_9RHOB</name>
<proteinExistence type="predicted"/>
<accession>A0A2G5K5Z7</accession>
<dbReference type="InterPro" id="IPR018964">
    <property type="entry name" value="Phage_phiJL001_Gp84_C"/>
</dbReference>
<dbReference type="Pfam" id="PF09356">
    <property type="entry name" value="Phage_BR0599"/>
    <property type="match status" value="1"/>
</dbReference>
<dbReference type="Pfam" id="PF09931">
    <property type="entry name" value="Phage_phiJL001_Gp84_N"/>
    <property type="match status" value="1"/>
</dbReference>
<comment type="caution">
    <text evidence="2">The sequence shown here is derived from an EMBL/GenBank/DDBJ whole genome shotgun (WGS) entry which is preliminary data.</text>
</comment>
<dbReference type="NCBIfam" id="TIGR02218">
    <property type="entry name" value="phg_TIGR02218"/>
    <property type="match status" value="1"/>
</dbReference>
<dbReference type="Proteomes" id="UP000231516">
    <property type="component" value="Unassembled WGS sequence"/>
</dbReference>
<sequence>MRHVSEALQSHLDTGATTICRCWKIQRSDGQVLGFSDHDSELEFDGVVFEASSGMNASALQSASGLSVDNAEGVGALSSDHISAKDIDAGRYDHAEVFHWLVNWQNVSQRCLIFRGYLGEIRRGPSAFNAELRGLSEALNVPIGRAYLRQCGANLGDAGCGFNPLEDGFFADVPVKRSEQNATLFFRGLTDFQEGWFTYGKYEWLTGENAGMIGLIQYDGRVHSERVIELDVSSAFPIQDGDKIRLIAGCDKSANTCRAKFNNFVNFQGFPFIPGEDWAVAYPVRDNDNSGDSRIVDLFTSDGFNA</sequence>
<dbReference type="AlphaFoldDB" id="A0A2G5K5Z7"/>
<gene>
    <name evidence="2" type="ORF">BFP76_07335</name>
</gene>
<reference evidence="2 3" key="1">
    <citation type="submission" date="2016-08" db="EMBL/GenBank/DDBJ databases">
        <title>Draft genome of Amylibacter sp. strain 4G11.</title>
        <authorList>
            <person name="Wong S.-K."/>
            <person name="Hamasaki K."/>
            <person name="Yoshizawa S."/>
        </authorList>
    </citation>
    <scope>NUCLEOTIDE SEQUENCE [LARGE SCALE GENOMIC DNA]</scope>
    <source>
        <strain evidence="2 3">4G11</strain>
    </source>
</reference>
<feature type="domain" description="Bacteriophage phiJL001 Gp84 C-terminal" evidence="1">
    <location>
        <begin position="195"/>
        <end position="277"/>
    </location>
</feature>
<evidence type="ECO:0000313" key="3">
    <source>
        <dbReference type="Proteomes" id="UP000231516"/>
    </source>
</evidence>
<keyword evidence="3" id="KW-1185">Reference proteome</keyword>
<evidence type="ECO:0000259" key="1">
    <source>
        <dbReference type="Pfam" id="PF09356"/>
    </source>
</evidence>
<organism evidence="2 3">
    <name type="scientific">Paramylibacter kogurei</name>
    <dbReference type="NCBI Taxonomy" id="1889778"/>
    <lineage>
        <taxon>Bacteria</taxon>
        <taxon>Pseudomonadati</taxon>
        <taxon>Pseudomonadota</taxon>
        <taxon>Alphaproteobacteria</taxon>
        <taxon>Rhodobacterales</taxon>
        <taxon>Paracoccaceae</taxon>
        <taxon>Paramylibacter</taxon>
    </lineage>
</organism>